<evidence type="ECO:0000256" key="2">
    <source>
        <dbReference type="SAM" id="Phobius"/>
    </source>
</evidence>
<feature type="transmembrane region" description="Helical" evidence="2">
    <location>
        <begin position="168"/>
        <end position="188"/>
    </location>
</feature>
<keyword evidence="2" id="KW-0812">Transmembrane</keyword>
<name>A0A9P6KSV3_9PLEO</name>
<reference evidence="3" key="1">
    <citation type="journal article" date="2020" name="Mol. Plant Microbe Interact.">
        <title>Genome Sequence of the Biocontrol Agent Coniothyrium minitans strain Conio (IMI 134523).</title>
        <authorList>
            <person name="Patel D."/>
            <person name="Shittu T.A."/>
            <person name="Baroncelli R."/>
            <person name="Muthumeenakshi S."/>
            <person name="Osborne T.H."/>
            <person name="Janganan T.K."/>
            <person name="Sreenivasaprasad S."/>
        </authorList>
    </citation>
    <scope>NUCLEOTIDE SEQUENCE</scope>
    <source>
        <strain evidence="3">Conio</strain>
    </source>
</reference>
<feature type="transmembrane region" description="Helical" evidence="2">
    <location>
        <begin position="116"/>
        <end position="135"/>
    </location>
</feature>
<evidence type="ECO:0000256" key="1">
    <source>
        <dbReference type="SAM" id="MobiDB-lite"/>
    </source>
</evidence>
<feature type="compositionally biased region" description="Basic and acidic residues" evidence="1">
    <location>
        <begin position="1"/>
        <end position="10"/>
    </location>
</feature>
<protein>
    <submittedName>
        <fullName evidence="3">Uncharacterized protein</fullName>
    </submittedName>
</protein>
<keyword evidence="2" id="KW-1133">Transmembrane helix</keyword>
<dbReference type="EMBL" id="WJXW01000004">
    <property type="protein sequence ID" value="KAF9737677.1"/>
    <property type="molecule type" value="Genomic_DNA"/>
</dbReference>
<feature type="region of interest" description="Disordered" evidence="1">
    <location>
        <begin position="269"/>
        <end position="292"/>
    </location>
</feature>
<keyword evidence="4" id="KW-1185">Reference proteome</keyword>
<sequence length="292" mass="32140">MSFFHRKEDPNTATPILPTVREPTLSPTVPHSMDEKRKDSASIIPPTKPPPSRNPSTRIQEPTRTTSQTKRQPPAPDRTKSTPSKKPKRPSLQRRRTTAQTRYIDMLLELDAVPKLHNILASFSTWILLAGYIVFPATFSKLDDKALDAKADSALKAHALATVRNVPLLYVAAFACGVGAAGCAWLWCKHRGNYVWVINRIFLPSLMNSVAGLISTLVNVYSAQNGQYSVTARATVVVTAALSVVASALFLLYNSVMLTLIKRKHQKETRALEGNMPDEEEPLPGSGAMRTV</sequence>
<proteinExistence type="predicted"/>
<gene>
    <name evidence="3" type="ORF">PMIN01_05456</name>
</gene>
<feature type="transmembrane region" description="Helical" evidence="2">
    <location>
        <begin position="234"/>
        <end position="261"/>
    </location>
</feature>
<feature type="region of interest" description="Disordered" evidence="1">
    <location>
        <begin position="1"/>
        <end position="97"/>
    </location>
</feature>
<organism evidence="3 4">
    <name type="scientific">Paraphaeosphaeria minitans</name>
    <dbReference type="NCBI Taxonomy" id="565426"/>
    <lineage>
        <taxon>Eukaryota</taxon>
        <taxon>Fungi</taxon>
        <taxon>Dikarya</taxon>
        <taxon>Ascomycota</taxon>
        <taxon>Pezizomycotina</taxon>
        <taxon>Dothideomycetes</taxon>
        <taxon>Pleosporomycetidae</taxon>
        <taxon>Pleosporales</taxon>
        <taxon>Massarineae</taxon>
        <taxon>Didymosphaeriaceae</taxon>
        <taxon>Paraphaeosphaeria</taxon>
    </lineage>
</organism>
<feature type="compositionally biased region" description="Basic residues" evidence="1">
    <location>
        <begin position="83"/>
        <end position="97"/>
    </location>
</feature>
<keyword evidence="2" id="KW-0472">Membrane</keyword>
<evidence type="ECO:0000313" key="3">
    <source>
        <dbReference type="EMBL" id="KAF9737677.1"/>
    </source>
</evidence>
<comment type="caution">
    <text evidence="3">The sequence shown here is derived from an EMBL/GenBank/DDBJ whole genome shotgun (WGS) entry which is preliminary data.</text>
</comment>
<feature type="compositionally biased region" description="Polar residues" evidence="1">
    <location>
        <begin position="59"/>
        <end position="71"/>
    </location>
</feature>
<dbReference type="AlphaFoldDB" id="A0A9P6KSV3"/>
<feature type="transmembrane region" description="Helical" evidence="2">
    <location>
        <begin position="200"/>
        <end position="222"/>
    </location>
</feature>
<evidence type="ECO:0000313" key="4">
    <source>
        <dbReference type="Proteomes" id="UP000756921"/>
    </source>
</evidence>
<accession>A0A9P6KSV3</accession>
<dbReference type="Proteomes" id="UP000756921">
    <property type="component" value="Unassembled WGS sequence"/>
</dbReference>
<dbReference type="OrthoDB" id="3254104at2759"/>